<keyword evidence="1" id="KW-1133">Transmembrane helix</keyword>
<keyword evidence="3" id="KW-0378">Hydrolase</keyword>
<reference evidence="3 4" key="1">
    <citation type="submission" date="2019-06" db="EMBL/GenBank/DDBJ databases">
        <title>Whole genome shotgun sequence of Pseudonocardia hydrocarbonoxydans NBRC 14498.</title>
        <authorList>
            <person name="Hosoyama A."/>
            <person name="Uohara A."/>
            <person name="Ohji S."/>
            <person name="Ichikawa N."/>
        </authorList>
    </citation>
    <scope>NUCLEOTIDE SEQUENCE [LARGE SCALE GENOMIC DNA]</scope>
    <source>
        <strain evidence="3 4">NBRC 14498</strain>
    </source>
</reference>
<dbReference type="RefSeq" id="WP_170183938.1">
    <property type="nucleotide sequence ID" value="NZ_BAAARZ010000033.1"/>
</dbReference>
<name>A0A4Y3WW11_9PSEU</name>
<dbReference type="AlphaFoldDB" id="A0A4Y3WW11"/>
<evidence type="ECO:0000256" key="1">
    <source>
        <dbReference type="SAM" id="Phobius"/>
    </source>
</evidence>
<dbReference type="InterPro" id="IPR036691">
    <property type="entry name" value="Endo/exonu/phosph_ase_sf"/>
</dbReference>
<dbReference type="InterPro" id="IPR005135">
    <property type="entry name" value="Endo/exonuclease/phosphatase"/>
</dbReference>
<keyword evidence="4" id="KW-1185">Reference proteome</keyword>
<gene>
    <name evidence="3" type="ORF">PHY01_45630</name>
</gene>
<keyword evidence="1" id="KW-0472">Membrane</keyword>
<feature type="domain" description="Endonuclease/exonuclease/phosphatase" evidence="2">
    <location>
        <begin position="98"/>
        <end position="305"/>
    </location>
</feature>
<keyword evidence="3" id="KW-0255">Endonuclease</keyword>
<evidence type="ECO:0000313" key="4">
    <source>
        <dbReference type="Proteomes" id="UP000320338"/>
    </source>
</evidence>
<sequence>MSARRAIVTVVLIGLPAVLLLPDLVGLDAVTPFAQLTAFRPASTAGVVVLVLLVAVALRPPQWVTASLLVAPVVALALVVPRAVGDPAPPGDRDLVVLTLNAYDGRADPAAVAGLVRERRPDLVTLIEAGTRFADAVQAGLPGAGYRSFTATGDSDQDVDAVTVLVAPGVGPVRVTEGRGTLFPYLEVTGGELGELRYVAYHGAAPVPALVPAWQRDLELVGPWCDGSSAVVVTGDFNATLDHSLLRGRLGSCADAAAQTGDGLVGTWPSRIPAYLGAQIDRVLYPADRMRAVSTDVVDLPGSDHRAVVARLTRPG</sequence>
<evidence type="ECO:0000259" key="2">
    <source>
        <dbReference type="Pfam" id="PF03372"/>
    </source>
</evidence>
<dbReference type="Gene3D" id="3.60.10.10">
    <property type="entry name" value="Endonuclease/exonuclease/phosphatase"/>
    <property type="match status" value="1"/>
</dbReference>
<dbReference type="Pfam" id="PF03372">
    <property type="entry name" value="Exo_endo_phos"/>
    <property type="match status" value="1"/>
</dbReference>
<dbReference type="SUPFAM" id="SSF56219">
    <property type="entry name" value="DNase I-like"/>
    <property type="match status" value="1"/>
</dbReference>
<dbReference type="EMBL" id="BJNG01000042">
    <property type="protein sequence ID" value="GEC22280.1"/>
    <property type="molecule type" value="Genomic_DNA"/>
</dbReference>
<accession>A0A4Y3WW11</accession>
<proteinExistence type="predicted"/>
<dbReference type="GO" id="GO:0004519">
    <property type="term" value="F:endonuclease activity"/>
    <property type="evidence" value="ECO:0007669"/>
    <property type="project" value="UniProtKB-KW"/>
</dbReference>
<feature type="transmembrane region" description="Helical" evidence="1">
    <location>
        <begin position="65"/>
        <end position="84"/>
    </location>
</feature>
<protein>
    <submittedName>
        <fullName evidence="3">Endonuclease</fullName>
    </submittedName>
</protein>
<evidence type="ECO:0000313" key="3">
    <source>
        <dbReference type="EMBL" id="GEC22280.1"/>
    </source>
</evidence>
<comment type="caution">
    <text evidence="3">The sequence shown here is derived from an EMBL/GenBank/DDBJ whole genome shotgun (WGS) entry which is preliminary data.</text>
</comment>
<keyword evidence="3" id="KW-0540">Nuclease</keyword>
<dbReference type="Proteomes" id="UP000320338">
    <property type="component" value="Unassembled WGS sequence"/>
</dbReference>
<feature type="transmembrane region" description="Helical" evidence="1">
    <location>
        <begin position="39"/>
        <end position="58"/>
    </location>
</feature>
<keyword evidence="1" id="KW-0812">Transmembrane</keyword>
<organism evidence="3 4">
    <name type="scientific">Pseudonocardia hydrocarbonoxydans</name>
    <dbReference type="NCBI Taxonomy" id="76726"/>
    <lineage>
        <taxon>Bacteria</taxon>
        <taxon>Bacillati</taxon>
        <taxon>Actinomycetota</taxon>
        <taxon>Actinomycetes</taxon>
        <taxon>Pseudonocardiales</taxon>
        <taxon>Pseudonocardiaceae</taxon>
        <taxon>Pseudonocardia</taxon>
    </lineage>
</organism>